<protein>
    <submittedName>
        <fullName evidence="2">Uncharacterized protein</fullName>
    </submittedName>
</protein>
<keyword evidence="3" id="KW-1185">Reference proteome</keyword>
<dbReference type="EnsemblProtists" id="PYU1_T012152">
    <property type="protein sequence ID" value="PYU1_T012152"/>
    <property type="gene ID" value="PYU1_G012126"/>
</dbReference>
<reference evidence="3" key="1">
    <citation type="journal article" date="2010" name="Genome Biol.">
        <title>Genome sequence of the necrotrophic plant pathogen Pythium ultimum reveals original pathogenicity mechanisms and effector repertoire.</title>
        <authorList>
            <person name="Levesque C.A."/>
            <person name="Brouwer H."/>
            <person name="Cano L."/>
            <person name="Hamilton J.P."/>
            <person name="Holt C."/>
            <person name="Huitema E."/>
            <person name="Raffaele S."/>
            <person name="Robideau G.P."/>
            <person name="Thines M."/>
            <person name="Win J."/>
            <person name="Zerillo M.M."/>
            <person name="Beakes G.W."/>
            <person name="Boore J.L."/>
            <person name="Busam D."/>
            <person name="Dumas B."/>
            <person name="Ferriera S."/>
            <person name="Fuerstenberg S.I."/>
            <person name="Gachon C.M."/>
            <person name="Gaulin E."/>
            <person name="Govers F."/>
            <person name="Grenville-Briggs L."/>
            <person name="Horner N."/>
            <person name="Hostetler J."/>
            <person name="Jiang R.H."/>
            <person name="Johnson J."/>
            <person name="Krajaejun T."/>
            <person name="Lin H."/>
            <person name="Meijer H.J."/>
            <person name="Moore B."/>
            <person name="Morris P."/>
            <person name="Phuntmart V."/>
            <person name="Puiu D."/>
            <person name="Shetty J."/>
            <person name="Stajich J.E."/>
            <person name="Tripathy S."/>
            <person name="Wawra S."/>
            <person name="van West P."/>
            <person name="Whitty B.R."/>
            <person name="Coutinho P.M."/>
            <person name="Henrissat B."/>
            <person name="Martin F."/>
            <person name="Thomas P.D."/>
            <person name="Tyler B.M."/>
            <person name="De Vries R.P."/>
            <person name="Kamoun S."/>
            <person name="Yandell M."/>
            <person name="Tisserat N."/>
            <person name="Buell C.R."/>
        </authorList>
    </citation>
    <scope>NUCLEOTIDE SEQUENCE</scope>
    <source>
        <strain evidence="3">DAOM:BR144</strain>
    </source>
</reference>
<dbReference type="Proteomes" id="UP000019132">
    <property type="component" value="Unassembled WGS sequence"/>
</dbReference>
<dbReference type="STRING" id="431595.K3X4K3"/>
<keyword evidence="1" id="KW-0472">Membrane</keyword>
<dbReference type="AlphaFoldDB" id="K3X4K3"/>
<feature type="transmembrane region" description="Helical" evidence="1">
    <location>
        <begin position="54"/>
        <end position="72"/>
    </location>
</feature>
<accession>K3X4K3</accession>
<evidence type="ECO:0000256" key="1">
    <source>
        <dbReference type="SAM" id="Phobius"/>
    </source>
</evidence>
<feature type="transmembrane region" description="Helical" evidence="1">
    <location>
        <begin position="84"/>
        <end position="104"/>
    </location>
</feature>
<organism evidence="2 3">
    <name type="scientific">Globisporangium ultimum (strain ATCC 200006 / CBS 805.95 / DAOM BR144)</name>
    <name type="common">Pythium ultimum</name>
    <dbReference type="NCBI Taxonomy" id="431595"/>
    <lineage>
        <taxon>Eukaryota</taxon>
        <taxon>Sar</taxon>
        <taxon>Stramenopiles</taxon>
        <taxon>Oomycota</taxon>
        <taxon>Peronosporomycetes</taxon>
        <taxon>Pythiales</taxon>
        <taxon>Pythiaceae</taxon>
        <taxon>Globisporangium</taxon>
    </lineage>
</organism>
<dbReference type="EMBL" id="GL376601">
    <property type="status" value="NOT_ANNOTATED_CDS"/>
    <property type="molecule type" value="Genomic_DNA"/>
</dbReference>
<dbReference type="InParanoid" id="K3X4K3"/>
<dbReference type="eggNOG" id="ENOG502QYQJ">
    <property type="taxonomic scope" value="Eukaryota"/>
</dbReference>
<sequence length="201" mass="23222">MYFVLAAIHASQVAIFLFRSVRRRKLIFRGQGDSLLAQPTATTYLVSVDVRSKYYGLVFLFRELVLTFLQTYQTYRLSCLVPRLWMNNVMVALLVFNCWATPFLHHAFRSNVGRVRLAGALVNMLLDMVSYFGLPAALLMPYANNIDKNLKNFNRSFWYTDIWLIEMINEAQLIFVTSVFDVISKFLIALSVARGLRNSQQ</sequence>
<evidence type="ECO:0000313" key="2">
    <source>
        <dbReference type="EnsemblProtists" id="PYU1_T012152"/>
    </source>
</evidence>
<reference evidence="3" key="2">
    <citation type="submission" date="2010-04" db="EMBL/GenBank/DDBJ databases">
        <authorList>
            <person name="Buell R."/>
            <person name="Hamilton J."/>
            <person name="Hostetler J."/>
        </authorList>
    </citation>
    <scope>NUCLEOTIDE SEQUENCE [LARGE SCALE GENOMIC DNA]</scope>
    <source>
        <strain evidence="3">DAOM:BR144</strain>
    </source>
</reference>
<reference evidence="2" key="3">
    <citation type="submission" date="2015-02" db="UniProtKB">
        <authorList>
            <consortium name="EnsemblProtists"/>
        </authorList>
    </citation>
    <scope>IDENTIFICATION</scope>
    <source>
        <strain evidence="2">DAOM BR144</strain>
    </source>
</reference>
<keyword evidence="1" id="KW-1133">Transmembrane helix</keyword>
<name>K3X4K3_GLOUD</name>
<proteinExistence type="predicted"/>
<evidence type="ECO:0000313" key="3">
    <source>
        <dbReference type="Proteomes" id="UP000019132"/>
    </source>
</evidence>
<dbReference type="HOGENOM" id="CLU_1443724_0_0_1"/>
<feature type="transmembrane region" description="Helical" evidence="1">
    <location>
        <begin position="124"/>
        <end position="143"/>
    </location>
</feature>
<keyword evidence="1" id="KW-0812">Transmembrane</keyword>
<dbReference type="VEuPathDB" id="FungiDB:PYU1_G012126"/>